<dbReference type="InterPro" id="IPR002347">
    <property type="entry name" value="SDR_fam"/>
</dbReference>
<evidence type="ECO:0000313" key="2">
    <source>
        <dbReference type="EMBL" id="KAK7038890.1"/>
    </source>
</evidence>
<protein>
    <recommendedName>
        <fullName evidence="4">NAD(P)-binding protein</fullName>
    </recommendedName>
</protein>
<keyword evidence="3" id="KW-1185">Reference proteome</keyword>
<proteinExistence type="predicted"/>
<dbReference type="PANTHER" id="PTHR45458:SF1">
    <property type="entry name" value="SHORT CHAIN DEHYDROGENASE"/>
    <property type="match status" value="1"/>
</dbReference>
<dbReference type="PRINTS" id="PR00081">
    <property type="entry name" value="GDHRDH"/>
</dbReference>
<name>A0AAW0CJB2_9AGAR</name>
<dbReference type="InterPro" id="IPR036291">
    <property type="entry name" value="NAD(P)-bd_dom_sf"/>
</dbReference>
<dbReference type="Gene3D" id="3.40.50.720">
    <property type="entry name" value="NAD(P)-binding Rossmann-like Domain"/>
    <property type="match status" value="1"/>
</dbReference>
<dbReference type="Pfam" id="PF00106">
    <property type="entry name" value="adh_short"/>
    <property type="match status" value="1"/>
</dbReference>
<keyword evidence="1" id="KW-0732">Signal</keyword>
<gene>
    <name evidence="2" type="ORF">VNI00_010524</name>
</gene>
<dbReference type="PANTHER" id="PTHR45458">
    <property type="entry name" value="SHORT-CHAIN DEHYDROGENASE/REDUCTASE SDR"/>
    <property type="match status" value="1"/>
</dbReference>
<dbReference type="SUPFAM" id="SSF51735">
    <property type="entry name" value="NAD(P)-binding Rossmann-fold domains"/>
    <property type="match status" value="1"/>
</dbReference>
<dbReference type="AlphaFoldDB" id="A0AAW0CJB2"/>
<dbReference type="EMBL" id="JAYKXP010000042">
    <property type="protein sequence ID" value="KAK7038890.1"/>
    <property type="molecule type" value="Genomic_DNA"/>
</dbReference>
<feature type="chain" id="PRO_5043474571" description="NAD(P)-binding protein" evidence="1">
    <location>
        <begin position="20"/>
        <end position="238"/>
    </location>
</feature>
<evidence type="ECO:0008006" key="4">
    <source>
        <dbReference type="Google" id="ProtNLM"/>
    </source>
</evidence>
<dbReference type="Proteomes" id="UP001383192">
    <property type="component" value="Unassembled WGS sequence"/>
</dbReference>
<accession>A0AAW0CJB2</accession>
<organism evidence="2 3">
    <name type="scientific">Paramarasmius palmivorus</name>
    <dbReference type="NCBI Taxonomy" id="297713"/>
    <lineage>
        <taxon>Eukaryota</taxon>
        <taxon>Fungi</taxon>
        <taxon>Dikarya</taxon>
        <taxon>Basidiomycota</taxon>
        <taxon>Agaricomycotina</taxon>
        <taxon>Agaricomycetes</taxon>
        <taxon>Agaricomycetidae</taxon>
        <taxon>Agaricales</taxon>
        <taxon>Marasmiineae</taxon>
        <taxon>Marasmiaceae</taxon>
        <taxon>Paramarasmius</taxon>
    </lineage>
</organism>
<dbReference type="InterPro" id="IPR052184">
    <property type="entry name" value="SDR_enzymes"/>
</dbReference>
<evidence type="ECO:0000256" key="1">
    <source>
        <dbReference type="SAM" id="SignalP"/>
    </source>
</evidence>
<comment type="caution">
    <text evidence="2">The sequence shown here is derived from an EMBL/GenBank/DDBJ whole genome shotgun (WGS) entry which is preliminary data.</text>
</comment>
<dbReference type="GO" id="GO:0016616">
    <property type="term" value="F:oxidoreductase activity, acting on the CH-OH group of donors, NAD or NADP as acceptor"/>
    <property type="evidence" value="ECO:0007669"/>
    <property type="project" value="TreeGrafter"/>
</dbReference>
<reference evidence="2 3" key="1">
    <citation type="submission" date="2024-01" db="EMBL/GenBank/DDBJ databases">
        <title>A draft genome for a cacao thread blight-causing isolate of Paramarasmius palmivorus.</title>
        <authorList>
            <person name="Baruah I.K."/>
            <person name="Bukari Y."/>
            <person name="Amoako-Attah I."/>
            <person name="Meinhardt L.W."/>
            <person name="Bailey B.A."/>
            <person name="Cohen S.P."/>
        </authorList>
    </citation>
    <scope>NUCLEOTIDE SEQUENCE [LARGE SCALE GENOMIC DNA]</scope>
    <source>
        <strain evidence="2 3">GH-12</strain>
    </source>
</reference>
<evidence type="ECO:0000313" key="3">
    <source>
        <dbReference type="Proteomes" id="UP001383192"/>
    </source>
</evidence>
<feature type="signal peptide" evidence="1">
    <location>
        <begin position="1"/>
        <end position="19"/>
    </location>
</feature>
<sequence length="238" mass="25779">MPTNILIIGASRGLGLALAQEFASDPNYHIYASVRSPAPDNRLPANITQVILDITDDTSIHTAASSIPALDILIVNAAFGGDPERLTDVSPERLLEYLQPNVVGVHRVVRAFLPSLRKGEGVKKIILISSYQGSLEGQKHASAEESYSGPYSVSKAAMNMLAVQYHNELNGYTKEVDERRFVVVPIHPGWMATDMGKKGGDGGQDPRISAKGIVGVVNGLKKEDSAVFYQWDGKVLPW</sequence>